<dbReference type="Gene3D" id="3.80.10.10">
    <property type="entry name" value="Ribonuclease Inhibitor"/>
    <property type="match status" value="1"/>
</dbReference>
<evidence type="ECO:0000259" key="12">
    <source>
        <dbReference type="Pfam" id="PF23559"/>
    </source>
</evidence>
<feature type="domain" description="NB-ARC" evidence="11">
    <location>
        <begin position="170"/>
        <end position="337"/>
    </location>
</feature>
<dbReference type="STRING" id="59895.A0A103XRK3"/>
<comment type="subcellular location">
    <subcellularLocation>
        <location evidence="2">Cytoplasm</location>
    </subcellularLocation>
</comment>
<dbReference type="Gene3D" id="1.10.8.430">
    <property type="entry name" value="Helical domain of apoptotic protease-activating factors"/>
    <property type="match status" value="1"/>
</dbReference>
<name>A0A103XRK3_CYNCS</name>
<evidence type="ECO:0000256" key="4">
    <source>
        <dbReference type="ARBA" id="ARBA00022490"/>
    </source>
</evidence>
<dbReference type="InterPro" id="IPR002182">
    <property type="entry name" value="NB-ARC"/>
</dbReference>
<sequence length="910" mass="104915">MLNEKHDLHLRLEIREGELAFIRLNMIDTDVDCLIETLKHLINFNHPSQICKTPWIDQLQLLHKGLTSLRTFLTRSEDTRYTVEKVKALVLRIIDVAIEVEHMVDSFVASFDNDCFLELDNVVRQMETIKRDVSGFDDHKIQDLQHERSSSRVNPAIPKEDNIIGFDVEAREILDRLVGNRKQLDVISIVGMGGLGKTTLAKRAYNDPYVAYHFYDHVWITVSQTYQKNDLLLRICSSLSLTITNEAAMNTGKLREMVYKRLKGKRYLIVIDDIWGVEAWDDIKICFSNDNNGSRILVTSRLVEVALHIKPDSSPHLLRFLTVEESWDLLQQKVFPEDGSCPKSLKKTGKQIAERCRGLPLAILVISGLLAKTEKTVEWWTRVLDGIGSYLVGDPEQDMNTLALSYNHLPQHLKSCFLYFGAFPEDFEIDVRKLLWLWVGEGFIEPATENIAEEYLINLVERSLVIVERKRLDGGIKVCRVHDLLHDLCFNKAKEENFLHKIKPLEEQLSSPNTSGFRATDRRLFIHSYVPDYVISKPSSSNTRSFLLTSNYISGLSNESIFFLYSAFKHLRVFEFGGVFTPFLPSEIGQLVHLRYLSLWTDGLVIPKSISTLQNLQTLVIRGKTFPIDFPFCKDSNMANLMHMSIWPSVRSKHPVALPKIRTILMLHLPVGRQPVLERAPNLRKLGCYVSPQRGGLVFFPPLDFLVHLEKLKIYIDHDYRHGLPTQMRFSWLNRLPHSLRKVTFLNCYLPWSDLSQLGRLPNLEILKILCAAFQGPRWDTNDGGFQKLKCLKIQSPELVEWNTDSDHFPRLERLIMNDCGRLKEIPMCLGDIPTMGFIELWRPRRSVAESAWRIYEEQQSLGNDGLKIIIHSRREYEPTFLYKPPKIMINYRHSSTDESGDEESSDGEA</sequence>
<dbReference type="Gene3D" id="3.40.50.300">
    <property type="entry name" value="P-loop containing nucleotide triphosphate hydrolases"/>
    <property type="match status" value="1"/>
</dbReference>
<dbReference type="FunFam" id="1.10.8.430:FF:000003">
    <property type="entry name" value="Probable disease resistance protein At5g66910"/>
    <property type="match status" value="1"/>
</dbReference>
<evidence type="ECO:0000256" key="6">
    <source>
        <dbReference type="ARBA" id="ARBA00022667"/>
    </source>
</evidence>
<dbReference type="GO" id="GO:0009626">
    <property type="term" value="P:plant-type hypersensitive response"/>
    <property type="evidence" value="ECO:0007669"/>
    <property type="project" value="UniProtKB-KW"/>
</dbReference>
<dbReference type="InterPro" id="IPR055414">
    <property type="entry name" value="LRR_R13L4/SHOC2-like"/>
</dbReference>
<dbReference type="Pfam" id="PF00931">
    <property type="entry name" value="NB-ARC"/>
    <property type="match status" value="1"/>
</dbReference>
<comment type="similarity">
    <text evidence="3">Belongs to the disease resistance NB-LRR family.</text>
</comment>
<dbReference type="SUPFAM" id="SSF52540">
    <property type="entry name" value="P-loop containing nucleoside triphosphate hydrolases"/>
    <property type="match status" value="1"/>
</dbReference>
<dbReference type="InterPro" id="IPR042197">
    <property type="entry name" value="Apaf_helical"/>
</dbReference>
<dbReference type="Gramene" id="KVH95580">
    <property type="protein sequence ID" value="KVH95580"/>
    <property type="gene ID" value="Ccrd_002309"/>
</dbReference>
<evidence type="ECO:0000256" key="7">
    <source>
        <dbReference type="ARBA" id="ARBA00022737"/>
    </source>
</evidence>
<keyword evidence="5" id="KW-0433">Leucine-rich repeat</keyword>
<dbReference type="PANTHER" id="PTHR23155:SF1152">
    <property type="entry name" value="AAA+ ATPASE DOMAIN-CONTAINING PROTEIN"/>
    <property type="match status" value="1"/>
</dbReference>
<dbReference type="FunFam" id="3.40.50.300:FF:001091">
    <property type="entry name" value="Probable disease resistance protein At1g61300"/>
    <property type="match status" value="1"/>
</dbReference>
<feature type="domain" description="Disease resistance R13L4/SHOC-2-like LRR" evidence="13">
    <location>
        <begin position="562"/>
        <end position="818"/>
    </location>
</feature>
<keyword evidence="15" id="KW-1185">Reference proteome</keyword>
<evidence type="ECO:0000313" key="14">
    <source>
        <dbReference type="EMBL" id="KVH95580.1"/>
    </source>
</evidence>
<feature type="domain" description="Disease resistance protein winged helix" evidence="12">
    <location>
        <begin position="423"/>
        <end position="489"/>
    </location>
</feature>
<dbReference type="InterPro" id="IPR032675">
    <property type="entry name" value="LRR_dom_sf"/>
</dbReference>
<evidence type="ECO:0000256" key="8">
    <source>
        <dbReference type="ARBA" id="ARBA00022741"/>
    </source>
</evidence>
<protein>
    <submittedName>
        <fullName evidence="14">Disease resistance protein</fullName>
    </submittedName>
</protein>
<evidence type="ECO:0000256" key="5">
    <source>
        <dbReference type="ARBA" id="ARBA00022614"/>
    </source>
</evidence>
<dbReference type="AlphaFoldDB" id="A0A103XRK3"/>
<dbReference type="EMBL" id="LEKV01004381">
    <property type="protein sequence ID" value="KVH95580.1"/>
    <property type="molecule type" value="Genomic_DNA"/>
</dbReference>
<evidence type="ECO:0000313" key="15">
    <source>
        <dbReference type="Proteomes" id="UP000243975"/>
    </source>
</evidence>
<dbReference type="SUPFAM" id="SSF52058">
    <property type="entry name" value="L domain-like"/>
    <property type="match status" value="1"/>
</dbReference>
<comment type="function">
    <text evidence="1">Confers resistance to late blight (Phytophthora infestans) races carrying the avirulence gene Avr1. Resistance proteins guard the plant against pathogens that contain an appropriate avirulence protein via an indirect interaction with this avirulence protein. That triggers a defense system including the hypersensitive response, which restricts the pathogen growth.</text>
</comment>
<dbReference type="GO" id="GO:0051607">
    <property type="term" value="P:defense response to virus"/>
    <property type="evidence" value="ECO:0007669"/>
    <property type="project" value="UniProtKB-ARBA"/>
</dbReference>
<keyword evidence="4" id="KW-0963">Cytoplasm</keyword>
<keyword evidence="8" id="KW-0547">Nucleotide-binding</keyword>
<keyword evidence="6" id="KW-0381">Hypersensitive response</keyword>
<keyword evidence="9" id="KW-0611">Plant defense</keyword>
<dbReference type="GO" id="GO:0043531">
    <property type="term" value="F:ADP binding"/>
    <property type="evidence" value="ECO:0007669"/>
    <property type="project" value="InterPro"/>
</dbReference>
<dbReference type="PRINTS" id="PR00364">
    <property type="entry name" value="DISEASERSIST"/>
</dbReference>
<proteinExistence type="inferred from homology"/>
<evidence type="ECO:0000259" key="13">
    <source>
        <dbReference type="Pfam" id="PF23598"/>
    </source>
</evidence>
<dbReference type="OMA" id="WHEFLEG"/>
<evidence type="ECO:0000256" key="3">
    <source>
        <dbReference type="ARBA" id="ARBA00008894"/>
    </source>
</evidence>
<dbReference type="InterPro" id="IPR027417">
    <property type="entry name" value="P-loop_NTPase"/>
</dbReference>
<dbReference type="PANTHER" id="PTHR23155">
    <property type="entry name" value="DISEASE RESISTANCE PROTEIN RP"/>
    <property type="match status" value="1"/>
</dbReference>
<comment type="caution">
    <text evidence="14">The sequence shown here is derived from an EMBL/GenBank/DDBJ whole genome shotgun (WGS) entry which is preliminary data.</text>
</comment>
<dbReference type="Pfam" id="PF23598">
    <property type="entry name" value="LRR_14"/>
    <property type="match status" value="1"/>
</dbReference>
<keyword evidence="7" id="KW-0677">Repeat</keyword>
<dbReference type="InterPro" id="IPR036388">
    <property type="entry name" value="WH-like_DNA-bd_sf"/>
</dbReference>
<dbReference type="InterPro" id="IPR044974">
    <property type="entry name" value="Disease_R_plants"/>
</dbReference>
<evidence type="ECO:0000256" key="9">
    <source>
        <dbReference type="ARBA" id="ARBA00022821"/>
    </source>
</evidence>
<dbReference type="Gene3D" id="1.10.10.10">
    <property type="entry name" value="Winged helix-like DNA-binding domain superfamily/Winged helix DNA-binding domain"/>
    <property type="match status" value="1"/>
</dbReference>
<dbReference type="GO" id="GO:0005524">
    <property type="term" value="F:ATP binding"/>
    <property type="evidence" value="ECO:0007669"/>
    <property type="project" value="UniProtKB-KW"/>
</dbReference>
<dbReference type="Gene3D" id="1.20.5.4130">
    <property type="match status" value="1"/>
</dbReference>
<dbReference type="FunFam" id="1.10.10.10:FF:000322">
    <property type="entry name" value="Probable disease resistance protein At1g63360"/>
    <property type="match status" value="1"/>
</dbReference>
<reference evidence="14 15" key="1">
    <citation type="journal article" date="2016" name="Sci. Rep.">
        <title>The genome sequence of the outbreeding globe artichoke constructed de novo incorporating a phase-aware low-pass sequencing strategy of F1 progeny.</title>
        <authorList>
            <person name="Scaglione D."/>
            <person name="Reyes-Chin-Wo S."/>
            <person name="Acquadro A."/>
            <person name="Froenicke L."/>
            <person name="Portis E."/>
            <person name="Beitel C."/>
            <person name="Tirone M."/>
            <person name="Mauro R."/>
            <person name="Lo Monaco A."/>
            <person name="Mauromicale G."/>
            <person name="Faccioli P."/>
            <person name="Cattivelli L."/>
            <person name="Rieseberg L."/>
            <person name="Michelmore R."/>
            <person name="Lanteri S."/>
        </authorList>
    </citation>
    <scope>NUCLEOTIDE SEQUENCE [LARGE SCALE GENOMIC DNA]</scope>
    <source>
        <strain evidence="14">2C</strain>
    </source>
</reference>
<keyword evidence="10" id="KW-0067">ATP-binding</keyword>
<evidence type="ECO:0000256" key="1">
    <source>
        <dbReference type="ARBA" id="ARBA00002074"/>
    </source>
</evidence>
<dbReference type="Proteomes" id="UP000243975">
    <property type="component" value="Unassembled WGS sequence"/>
</dbReference>
<accession>A0A103XRK3</accession>
<evidence type="ECO:0000256" key="10">
    <source>
        <dbReference type="ARBA" id="ARBA00022840"/>
    </source>
</evidence>
<dbReference type="InterPro" id="IPR058922">
    <property type="entry name" value="WHD_DRP"/>
</dbReference>
<organism evidence="14 15">
    <name type="scientific">Cynara cardunculus var. scolymus</name>
    <name type="common">Globe artichoke</name>
    <name type="synonym">Cynara scolymus</name>
    <dbReference type="NCBI Taxonomy" id="59895"/>
    <lineage>
        <taxon>Eukaryota</taxon>
        <taxon>Viridiplantae</taxon>
        <taxon>Streptophyta</taxon>
        <taxon>Embryophyta</taxon>
        <taxon>Tracheophyta</taxon>
        <taxon>Spermatophyta</taxon>
        <taxon>Magnoliopsida</taxon>
        <taxon>eudicotyledons</taxon>
        <taxon>Gunneridae</taxon>
        <taxon>Pentapetalae</taxon>
        <taxon>asterids</taxon>
        <taxon>campanulids</taxon>
        <taxon>Asterales</taxon>
        <taxon>Asteraceae</taxon>
        <taxon>Carduoideae</taxon>
        <taxon>Cardueae</taxon>
        <taxon>Carduinae</taxon>
        <taxon>Cynara</taxon>
    </lineage>
</organism>
<evidence type="ECO:0000256" key="2">
    <source>
        <dbReference type="ARBA" id="ARBA00004496"/>
    </source>
</evidence>
<dbReference type="Pfam" id="PF23559">
    <property type="entry name" value="WHD_DRP"/>
    <property type="match status" value="1"/>
</dbReference>
<gene>
    <name evidence="14" type="ORF">Ccrd_002309</name>
</gene>
<evidence type="ECO:0000259" key="11">
    <source>
        <dbReference type="Pfam" id="PF00931"/>
    </source>
</evidence>